<feature type="domain" description="Transcriptional regulator DauR-like HTH" evidence="2">
    <location>
        <begin position="158"/>
        <end position="218"/>
    </location>
</feature>
<dbReference type="PANTHER" id="PTHR35568:SF1">
    <property type="entry name" value="TRANSCRIPTIONAL REGULATOR DAUR"/>
    <property type="match status" value="1"/>
</dbReference>
<dbReference type="EMBL" id="CP000527">
    <property type="protein sequence ID" value="ABM28050.1"/>
    <property type="molecule type" value="Genomic_DNA"/>
</dbReference>
<dbReference type="InterPro" id="IPR013559">
    <property type="entry name" value="YheO"/>
</dbReference>
<evidence type="ECO:0000259" key="2">
    <source>
        <dbReference type="Pfam" id="PF13309"/>
    </source>
</evidence>
<dbReference type="Pfam" id="PF08348">
    <property type="entry name" value="PAS_6"/>
    <property type="match status" value="1"/>
</dbReference>
<dbReference type="RefSeq" id="WP_010939481.1">
    <property type="nucleotide sequence ID" value="NC_008751.1"/>
</dbReference>
<dbReference type="InterPro" id="IPR039446">
    <property type="entry name" value="DauR-like"/>
</dbReference>
<dbReference type="PANTHER" id="PTHR35568">
    <property type="entry name" value="TRANSCRIPTIONAL REGULATOR DAUR"/>
    <property type="match status" value="1"/>
</dbReference>
<proteinExistence type="predicted"/>
<name>A0A0H3A972_NITV4</name>
<evidence type="ECO:0000313" key="4">
    <source>
        <dbReference type="Proteomes" id="UP000009173"/>
    </source>
</evidence>
<dbReference type="KEGG" id="dvl:Dvul_1030"/>
<dbReference type="Pfam" id="PF13309">
    <property type="entry name" value="HTH_22"/>
    <property type="match status" value="1"/>
</dbReference>
<accession>A0A0H3A972</accession>
<feature type="domain" description="YheO-like" evidence="1">
    <location>
        <begin position="11"/>
        <end position="122"/>
    </location>
</feature>
<sequence length="223" mass="24846">MADKTTSCTIERYVPLVDFLGAFLGEDCEVVLHDVRNPDNSVLAIANNHISGRRKGAPLTDLALRLLKEGAWKERPFVMDYKTQSRDGRPLHSATYFILSDDGELAGMLCLNMDTSSLVEAHGLLERFIERGRLMPRRPEPDVPHTLETFAESIEDLTDSIIRQVVNGAAIAPERMTPDEKMAIVRTLNEKGVFLLKGTVAVVARHLAASEATIYRYLQRVNG</sequence>
<protein>
    <submittedName>
        <fullName evidence="3">YheO domain protein</fullName>
    </submittedName>
</protein>
<gene>
    <name evidence="3" type="ordered locus">Dvul_1030</name>
</gene>
<evidence type="ECO:0000259" key="1">
    <source>
        <dbReference type="Pfam" id="PF08348"/>
    </source>
</evidence>
<evidence type="ECO:0000313" key="3">
    <source>
        <dbReference type="EMBL" id="ABM28050.1"/>
    </source>
</evidence>
<dbReference type="Proteomes" id="UP000009173">
    <property type="component" value="Chromosome"/>
</dbReference>
<dbReference type="HOGENOM" id="CLU_080179_2_0_7"/>
<dbReference type="InterPro" id="IPR039445">
    <property type="entry name" value="DauR-like_HTH"/>
</dbReference>
<dbReference type="AlphaFoldDB" id="A0A0H3A972"/>
<reference evidence="4" key="1">
    <citation type="journal article" date="2009" name="Environ. Microbiol.">
        <title>Contribution of mobile genetic elements to Desulfovibrio vulgaris genome plasticity.</title>
        <authorList>
            <person name="Walker C.B."/>
            <person name="Stolyar S."/>
            <person name="Chivian D."/>
            <person name="Pinel N."/>
            <person name="Gabster J.A."/>
            <person name="Dehal P.S."/>
            <person name="He Z."/>
            <person name="Yang Z.K."/>
            <person name="Yen H.C."/>
            <person name="Zhou J."/>
            <person name="Wall J.D."/>
            <person name="Hazen T.C."/>
            <person name="Arkin A.P."/>
            <person name="Stahl D.A."/>
        </authorList>
    </citation>
    <scope>NUCLEOTIDE SEQUENCE [LARGE SCALE GENOMIC DNA]</scope>
    <source>
        <strain evidence="4">DP4</strain>
    </source>
</reference>
<organism evidence="3 4">
    <name type="scientific">Nitratidesulfovibrio vulgaris (strain DP4)</name>
    <name type="common">Desulfovibrio vulgaris</name>
    <dbReference type="NCBI Taxonomy" id="391774"/>
    <lineage>
        <taxon>Bacteria</taxon>
        <taxon>Pseudomonadati</taxon>
        <taxon>Thermodesulfobacteriota</taxon>
        <taxon>Desulfovibrionia</taxon>
        <taxon>Desulfovibrionales</taxon>
        <taxon>Desulfovibrionaceae</taxon>
        <taxon>Nitratidesulfovibrio</taxon>
    </lineage>
</organism>